<dbReference type="EMBL" id="CP095046">
    <property type="protein sequence ID" value="UOQ73854.1"/>
    <property type="molecule type" value="Genomic_DNA"/>
</dbReference>
<protein>
    <submittedName>
        <fullName evidence="2">Uncharacterized protein</fullName>
    </submittedName>
</protein>
<evidence type="ECO:0000256" key="1">
    <source>
        <dbReference type="SAM" id="Phobius"/>
    </source>
</evidence>
<accession>A0A8T9Q8N5</accession>
<dbReference type="AlphaFoldDB" id="A0A8T9Q8N5"/>
<keyword evidence="1" id="KW-1133">Transmembrane helix</keyword>
<gene>
    <name evidence="2" type="ORF">MUN79_08065</name>
</gene>
<keyword evidence="1" id="KW-0812">Transmembrane</keyword>
<keyword evidence="1" id="KW-0472">Membrane</keyword>
<dbReference type="RefSeq" id="WP_244677202.1">
    <property type="nucleotide sequence ID" value="NZ_CP095046.1"/>
</dbReference>
<feature type="transmembrane region" description="Helical" evidence="1">
    <location>
        <begin position="38"/>
        <end position="54"/>
    </location>
</feature>
<name>A0A8T9Q8N5_9BACT</name>
<organism evidence="2 3">
    <name type="scientific">Hymenobacter cellulosilyticus</name>
    <dbReference type="NCBI Taxonomy" id="2932248"/>
    <lineage>
        <taxon>Bacteria</taxon>
        <taxon>Pseudomonadati</taxon>
        <taxon>Bacteroidota</taxon>
        <taxon>Cytophagia</taxon>
        <taxon>Cytophagales</taxon>
        <taxon>Hymenobacteraceae</taxon>
        <taxon>Hymenobacter</taxon>
    </lineage>
</organism>
<proteinExistence type="predicted"/>
<dbReference type="Proteomes" id="UP000831796">
    <property type="component" value="Chromosome"/>
</dbReference>
<evidence type="ECO:0000313" key="2">
    <source>
        <dbReference type="EMBL" id="UOQ73854.1"/>
    </source>
</evidence>
<dbReference type="KEGG" id="hcu:MUN79_08065"/>
<evidence type="ECO:0000313" key="3">
    <source>
        <dbReference type="Proteomes" id="UP000831796"/>
    </source>
</evidence>
<keyword evidence="3" id="KW-1185">Reference proteome</keyword>
<reference evidence="2" key="1">
    <citation type="submission" date="2022-04" db="EMBL/GenBank/DDBJ databases">
        <title>Hymenobacter sp. isolated from the air.</title>
        <authorList>
            <person name="Won M."/>
            <person name="Lee C.-M."/>
            <person name="Woen H.-Y."/>
            <person name="Kwon S.-W."/>
        </authorList>
    </citation>
    <scope>NUCLEOTIDE SEQUENCE</scope>
    <source>
        <strain evidence="2">5116S-3</strain>
    </source>
</reference>
<feature type="transmembrane region" description="Helical" evidence="1">
    <location>
        <begin position="61"/>
        <end position="78"/>
    </location>
</feature>
<sequence length="81" mass="8789">MVGLVLLGLLFNAVWLGLLLIFDPGTWSYEVVNLGRLAALYLLPVGGLAVLAGIRGQYRSVLALLITCLVVWLGYASQDVW</sequence>